<evidence type="ECO:0000256" key="1">
    <source>
        <dbReference type="SAM" id="MobiDB-lite"/>
    </source>
</evidence>
<dbReference type="AlphaFoldDB" id="A0A1I7FUH5"/>
<dbReference type="STRING" id="392015.SAMN05421543_101460"/>
<feature type="compositionally biased region" description="Basic and acidic residues" evidence="1">
    <location>
        <begin position="26"/>
        <end position="43"/>
    </location>
</feature>
<reference evidence="3" key="1">
    <citation type="submission" date="2016-10" db="EMBL/GenBank/DDBJ databases">
        <authorList>
            <person name="Varghese N."/>
        </authorList>
    </citation>
    <scope>NUCLEOTIDE SEQUENCE [LARGE SCALE GENOMIC DNA]</scope>
    <source>
        <strain evidence="3">DSM 17980</strain>
    </source>
</reference>
<gene>
    <name evidence="2" type="ORF">SAMN05421543_101460</name>
</gene>
<organism evidence="2 3">
    <name type="scientific">Alicyclobacillus macrosporangiidus</name>
    <dbReference type="NCBI Taxonomy" id="392015"/>
    <lineage>
        <taxon>Bacteria</taxon>
        <taxon>Bacillati</taxon>
        <taxon>Bacillota</taxon>
        <taxon>Bacilli</taxon>
        <taxon>Bacillales</taxon>
        <taxon>Alicyclobacillaceae</taxon>
        <taxon>Alicyclobacillus</taxon>
    </lineage>
</organism>
<protein>
    <submittedName>
        <fullName evidence="2">Uncharacterized protein</fullName>
    </submittedName>
</protein>
<accession>A0A1I7FUH5</accession>
<evidence type="ECO:0000313" key="3">
    <source>
        <dbReference type="Proteomes" id="UP000183508"/>
    </source>
</evidence>
<sequence length="79" mass="9087">MVKVMKRNSEQASFLDDLFEPSDEPDLPKRQRAEHRRAERPSETRSGICRKCGAGRFSLAIVAGTWYRTCEACRDRTVI</sequence>
<evidence type="ECO:0000313" key="2">
    <source>
        <dbReference type="EMBL" id="SFU39821.1"/>
    </source>
</evidence>
<dbReference type="Proteomes" id="UP000183508">
    <property type="component" value="Unassembled WGS sequence"/>
</dbReference>
<name>A0A1I7FUH5_9BACL</name>
<dbReference type="EMBL" id="FPBV01000001">
    <property type="protein sequence ID" value="SFU39821.1"/>
    <property type="molecule type" value="Genomic_DNA"/>
</dbReference>
<keyword evidence="3" id="KW-1185">Reference proteome</keyword>
<feature type="region of interest" description="Disordered" evidence="1">
    <location>
        <begin position="1"/>
        <end position="45"/>
    </location>
</feature>
<proteinExistence type="predicted"/>